<name>A0A271J892_9BACT</name>
<organism evidence="1 2">
    <name type="scientific">Rubrivirga marina</name>
    <dbReference type="NCBI Taxonomy" id="1196024"/>
    <lineage>
        <taxon>Bacteria</taxon>
        <taxon>Pseudomonadati</taxon>
        <taxon>Rhodothermota</taxon>
        <taxon>Rhodothermia</taxon>
        <taxon>Rhodothermales</taxon>
        <taxon>Rubricoccaceae</taxon>
        <taxon>Rubrivirga</taxon>
    </lineage>
</organism>
<evidence type="ECO:0008006" key="3">
    <source>
        <dbReference type="Google" id="ProtNLM"/>
    </source>
</evidence>
<comment type="caution">
    <text evidence="1">The sequence shown here is derived from an EMBL/GenBank/DDBJ whole genome shotgun (WGS) entry which is preliminary data.</text>
</comment>
<evidence type="ECO:0000313" key="2">
    <source>
        <dbReference type="Proteomes" id="UP000216339"/>
    </source>
</evidence>
<gene>
    <name evidence="1" type="ORF">BSZ37_18010</name>
</gene>
<dbReference type="AlphaFoldDB" id="A0A271J892"/>
<protein>
    <recommendedName>
        <fullName evidence="3">DUF4835 domain-containing protein</fullName>
    </recommendedName>
</protein>
<accession>A0A271J892</accession>
<proteinExistence type="predicted"/>
<reference evidence="1 2" key="1">
    <citation type="submission" date="2016-11" db="EMBL/GenBank/DDBJ databases">
        <title>Study of marine rhodopsin-containing bacteria.</title>
        <authorList>
            <person name="Yoshizawa S."/>
            <person name="Kumagai Y."/>
            <person name="Kogure K."/>
        </authorList>
    </citation>
    <scope>NUCLEOTIDE SEQUENCE [LARGE SCALE GENOMIC DNA]</scope>
    <source>
        <strain evidence="1 2">SAORIC-28</strain>
    </source>
</reference>
<evidence type="ECO:0000313" key="1">
    <source>
        <dbReference type="EMBL" id="PAP78849.1"/>
    </source>
</evidence>
<dbReference type="Pfam" id="PF16119">
    <property type="entry name" value="DUF4835"/>
    <property type="match status" value="1"/>
</dbReference>
<dbReference type="InterPro" id="IPR032274">
    <property type="entry name" value="DUF4835"/>
</dbReference>
<dbReference type="EMBL" id="MQWD01000001">
    <property type="protein sequence ID" value="PAP78849.1"/>
    <property type="molecule type" value="Genomic_DNA"/>
</dbReference>
<keyword evidence="2" id="KW-1185">Reference proteome</keyword>
<dbReference type="Proteomes" id="UP000216339">
    <property type="component" value="Unassembled WGS sequence"/>
</dbReference>
<sequence>MIVLAASAALAPARAQELNCQITLNRDAITGTEFDFLDEFREEVFRYVNNRAWTDDVFRAEERIDCQIQITFTAAPSQTSFVAQLVVQASRPIYGTAQRTTTMRVADNTWEFAYARGQSLIYDPNRFNPLTSVLDYYANLILGYDYDTFSPLGGTRFFERASRIAELSRTTPAGAPGEGWFGQGVEDRARFTLVNELLDPVFQPVRQAQYDYHFEVLDHFVVRHEQAWADAIEVLTALHELYQQNNRRRYVTDVFFGAKYQELASLLADSPQRNQAYALLSEMDSAHLGTYDGLVNSR</sequence>